<name>A0A1I6E1Z4_9FIRM</name>
<accession>A0A1I6E1Z4</accession>
<organism evidence="1 2">
    <name type="scientific">Desulfoscipio geothermicus DSM 3669</name>
    <dbReference type="NCBI Taxonomy" id="1121426"/>
    <lineage>
        <taxon>Bacteria</taxon>
        <taxon>Bacillati</taxon>
        <taxon>Bacillota</taxon>
        <taxon>Clostridia</taxon>
        <taxon>Eubacteriales</taxon>
        <taxon>Desulfallaceae</taxon>
        <taxon>Desulfoscipio</taxon>
    </lineage>
</organism>
<gene>
    <name evidence="1" type="ORF">SAMN05660706_12355</name>
</gene>
<protein>
    <recommendedName>
        <fullName evidence="3">Flp pilus-assembly TadE/G-like</fullName>
    </recommendedName>
</protein>
<dbReference type="AlphaFoldDB" id="A0A1I6E1Z4"/>
<evidence type="ECO:0008006" key="3">
    <source>
        <dbReference type="Google" id="ProtNLM"/>
    </source>
</evidence>
<proteinExistence type="predicted"/>
<dbReference type="Proteomes" id="UP000199584">
    <property type="component" value="Unassembled WGS sequence"/>
</dbReference>
<evidence type="ECO:0000313" key="1">
    <source>
        <dbReference type="EMBL" id="SFR11743.1"/>
    </source>
</evidence>
<sequence length="148" mass="16143">MTGVMMFALIFDIGYLYVRREAIKQALDFSNMAVYKEVDTGKLADGKLYINETPGQNTFLAYLQSNLKLDGSLNPLPGSMASGQVTVVSFEIYNQNELPATDSTGNIVEEVSVHSRIIMPVQPVFSGLFTSVNLPVAITTDMPDGVLD</sequence>
<dbReference type="EMBL" id="FOYM01000023">
    <property type="protein sequence ID" value="SFR11743.1"/>
    <property type="molecule type" value="Genomic_DNA"/>
</dbReference>
<reference evidence="2" key="1">
    <citation type="submission" date="2016-10" db="EMBL/GenBank/DDBJ databases">
        <authorList>
            <person name="Varghese N."/>
            <person name="Submissions S."/>
        </authorList>
    </citation>
    <scope>NUCLEOTIDE SEQUENCE [LARGE SCALE GENOMIC DNA]</scope>
    <source>
        <strain evidence="2">DSM 3669</strain>
    </source>
</reference>
<keyword evidence="2" id="KW-1185">Reference proteome</keyword>
<evidence type="ECO:0000313" key="2">
    <source>
        <dbReference type="Proteomes" id="UP000199584"/>
    </source>
</evidence>
<dbReference type="STRING" id="39060.SAMN05660706_12355"/>